<feature type="region of interest" description="Disordered" evidence="1">
    <location>
        <begin position="759"/>
        <end position="792"/>
    </location>
</feature>
<feature type="compositionally biased region" description="Basic and acidic residues" evidence="1">
    <location>
        <begin position="299"/>
        <end position="310"/>
    </location>
</feature>
<dbReference type="eggNOG" id="KOG1815">
    <property type="taxonomic scope" value="Eukaryota"/>
</dbReference>
<organism evidence="3 4">
    <name type="scientific">Zootermopsis nevadensis</name>
    <name type="common">Dampwood termite</name>
    <dbReference type="NCBI Taxonomy" id="136037"/>
    <lineage>
        <taxon>Eukaryota</taxon>
        <taxon>Metazoa</taxon>
        <taxon>Ecdysozoa</taxon>
        <taxon>Arthropoda</taxon>
        <taxon>Hexapoda</taxon>
        <taxon>Insecta</taxon>
        <taxon>Pterygota</taxon>
        <taxon>Neoptera</taxon>
        <taxon>Polyneoptera</taxon>
        <taxon>Dictyoptera</taxon>
        <taxon>Blattodea</taxon>
        <taxon>Blattoidea</taxon>
        <taxon>Termitoidae</taxon>
        <taxon>Termopsidae</taxon>
        <taxon>Zootermopsis</taxon>
    </lineage>
</organism>
<dbReference type="InParanoid" id="A0A067RL72"/>
<evidence type="ECO:0000313" key="4">
    <source>
        <dbReference type="Proteomes" id="UP000027135"/>
    </source>
</evidence>
<evidence type="ECO:0000259" key="2">
    <source>
        <dbReference type="Pfam" id="PF19422"/>
    </source>
</evidence>
<dbReference type="Pfam" id="PF23625">
    <property type="entry name" value="UIM_2"/>
    <property type="match status" value="4"/>
</dbReference>
<protein>
    <submittedName>
        <fullName evidence="3">Ankyrin repeat and IBR domain-containing protein 1</fullName>
    </submittedName>
</protein>
<dbReference type="InterPro" id="IPR045840">
    <property type="entry name" value="Ariadne"/>
</dbReference>
<gene>
    <name evidence="3" type="ORF">L798_05069</name>
</gene>
<dbReference type="STRING" id="136037.A0A067RL72"/>
<dbReference type="Proteomes" id="UP000027135">
    <property type="component" value="Unassembled WGS sequence"/>
</dbReference>
<keyword evidence="4" id="KW-1185">Reference proteome</keyword>
<name>A0A067RL72_ZOONE</name>
<accession>A0A067RL72</accession>
<feature type="compositionally biased region" description="Polar residues" evidence="1">
    <location>
        <begin position="650"/>
        <end position="660"/>
    </location>
</feature>
<reference evidence="3 4" key="1">
    <citation type="journal article" date="2014" name="Nat. Commun.">
        <title>Molecular traces of alternative social organization in a termite genome.</title>
        <authorList>
            <person name="Terrapon N."/>
            <person name="Li C."/>
            <person name="Robertson H.M."/>
            <person name="Ji L."/>
            <person name="Meng X."/>
            <person name="Booth W."/>
            <person name="Chen Z."/>
            <person name="Childers C.P."/>
            <person name="Glastad K.M."/>
            <person name="Gokhale K."/>
            <person name="Gowin J."/>
            <person name="Gronenberg W."/>
            <person name="Hermansen R.A."/>
            <person name="Hu H."/>
            <person name="Hunt B.G."/>
            <person name="Huylmans A.K."/>
            <person name="Khalil S.M."/>
            <person name="Mitchell R.D."/>
            <person name="Munoz-Torres M.C."/>
            <person name="Mustard J.A."/>
            <person name="Pan H."/>
            <person name="Reese J.T."/>
            <person name="Scharf M.E."/>
            <person name="Sun F."/>
            <person name="Vogel H."/>
            <person name="Xiao J."/>
            <person name="Yang W."/>
            <person name="Yang Z."/>
            <person name="Yang Z."/>
            <person name="Zhou J."/>
            <person name="Zhu J."/>
            <person name="Brent C.S."/>
            <person name="Elsik C.G."/>
            <person name="Goodisman M.A."/>
            <person name="Liberles D.A."/>
            <person name="Roe R.M."/>
            <person name="Vargo E.L."/>
            <person name="Vilcinskas A."/>
            <person name="Wang J."/>
            <person name="Bornberg-Bauer E."/>
            <person name="Korb J."/>
            <person name="Zhang G."/>
            <person name="Liebig J."/>
        </authorList>
    </citation>
    <scope>NUCLEOTIDE SEQUENCE [LARGE SCALE GENOMIC DNA]</scope>
    <source>
        <tissue evidence="3">Whole organism</tissue>
    </source>
</reference>
<dbReference type="EMBL" id="KK852611">
    <property type="protein sequence ID" value="KDR20284.1"/>
    <property type="molecule type" value="Genomic_DNA"/>
</dbReference>
<feature type="region of interest" description="Disordered" evidence="1">
    <location>
        <begin position="299"/>
        <end position="337"/>
    </location>
</feature>
<feature type="region of interest" description="Disordered" evidence="1">
    <location>
        <begin position="632"/>
        <end position="676"/>
    </location>
</feature>
<evidence type="ECO:0000313" key="3">
    <source>
        <dbReference type="EMBL" id="KDR20284.1"/>
    </source>
</evidence>
<feature type="compositionally biased region" description="Low complexity" evidence="1">
    <location>
        <begin position="759"/>
        <end position="774"/>
    </location>
</feature>
<dbReference type="Pfam" id="PF19422">
    <property type="entry name" value="Ariadne"/>
    <property type="match status" value="1"/>
</dbReference>
<proteinExistence type="predicted"/>
<dbReference type="Gene3D" id="1.20.120.1750">
    <property type="match status" value="1"/>
</dbReference>
<evidence type="ECO:0000256" key="1">
    <source>
        <dbReference type="SAM" id="MobiDB-lite"/>
    </source>
</evidence>
<feature type="compositionally biased region" description="Polar residues" evidence="1">
    <location>
        <begin position="311"/>
        <end position="333"/>
    </location>
</feature>
<dbReference type="AlphaFoldDB" id="A0A067RL72"/>
<feature type="domain" description="Ariadne" evidence="2">
    <location>
        <begin position="5"/>
        <end position="116"/>
    </location>
</feature>
<sequence length="969" mass="104324">MQELNRFLHYYTRFRNHENSQKLEEPLLNNVRQKMELLASSLGKGQKEMGEKETRFVEDGVRELLKARRVLCGSYVYGYYLEDNGYNKTIFEFMQNELEVMTERLSEMVATPYMRSPRSLIIETTTVARRKRHEFVRAVSKGLIPPETPPTLRKVRKRRFPGLMAMDPVDDEQMSHAIAASLKDLDPNNPWVKDSHGRHTNLSAIYDWPDFDSDEEETEVNRALAVSLLGECARVGCSRPRARNPRTSAIHDYCSLRCSRAARLGTEDDVYGVNVTADYNMDLVIALEMSRLQMIEDEMKKRQRADEDAASKSQQMPDDSAGQAGTSVESNNAPEGADDHQLKLAIQLSLQETSKRIAKSTSADPSIGGGICAEQEHSSDGNIITDVAPKTDDEENTDIASLIYHKTSADLTVDYFLKSLAGRQIDLKNLDPGSNLFSPDGGSEGSEVIWGCGVSKTLADKELLIGCGFKPCVAEDGRFEIGDIHENGCFNDVDEYDETDSRLLKRSHSTGDLCTRGRRGPMHGGVVGCGDEPRYHLDSDHSSQHEEKPEDIAKRILAFPAAASSGKSMAGRHFLLLHHHSGGSNGHGGGETSLANSEDGASICYGGQSSVEDTTTTSDSLNADLEVCGILGTTTEDDEEGKGYIEDESSGANSSSTDRNSFSEREIKPVLSSEKSGSNNILDTKVKIGKDIGLMSGRGSSIPIVTSGGTSSVSSVKSLAANSLLEAHRKAFKAAGGKAGCGGGSSSLRIRICKSPNNINSSISGSTMSSTSNGRQLETDSSNEYESETGIPKSPTLFISGVSISRTPEPRSPAIVTTNSFVGRQSRSSSLTVPPPPPLAPPLSNTILGSSSMSLNTTTTTINSAYPEPQPALVMKSSSPVNFTSACTTLTSNTVVITPPPLPPLLPSPGSPVNISGPNSGAPSPILTSGNGSSIGILSSTTQTSSNTTMNATKSFFCFGFQNHQLTVH</sequence>